<dbReference type="CDD" id="cd11386">
    <property type="entry name" value="MCP_signal"/>
    <property type="match status" value="1"/>
</dbReference>
<evidence type="ECO:0000256" key="3">
    <source>
        <dbReference type="ARBA" id="ARBA00022989"/>
    </source>
</evidence>
<dbReference type="PANTHER" id="PTHR32089:SF119">
    <property type="entry name" value="METHYL-ACCEPTING CHEMOTAXIS PROTEIN CTPL"/>
    <property type="match status" value="1"/>
</dbReference>
<reference evidence="11 12" key="1">
    <citation type="submission" date="2023-10" db="EMBL/GenBank/DDBJ databases">
        <title>Complete Genome Sequence of Limnobacter thiooxidans CS-K2T, Isolated from freshwater lake sediments in Bavaria, Germany.</title>
        <authorList>
            <person name="Naruki M."/>
            <person name="Watanabe A."/>
            <person name="Warashina T."/>
            <person name="Morita T."/>
            <person name="Arakawa K."/>
        </authorList>
    </citation>
    <scope>NUCLEOTIDE SEQUENCE [LARGE SCALE GENOMIC DNA]</scope>
    <source>
        <strain evidence="11 12">CS-K2</strain>
    </source>
</reference>
<dbReference type="GO" id="GO:0007165">
    <property type="term" value="P:signal transduction"/>
    <property type="evidence" value="ECO:0007669"/>
    <property type="project" value="UniProtKB-KW"/>
</dbReference>
<keyword evidence="3 8" id="KW-1133">Transmembrane helix</keyword>
<dbReference type="Pfam" id="PF00672">
    <property type="entry name" value="HAMP"/>
    <property type="match status" value="1"/>
</dbReference>
<feature type="transmembrane region" description="Helical" evidence="8">
    <location>
        <begin position="184"/>
        <end position="204"/>
    </location>
</feature>
<evidence type="ECO:0000256" key="1">
    <source>
        <dbReference type="ARBA" id="ARBA00004141"/>
    </source>
</evidence>
<evidence type="ECO:0000259" key="10">
    <source>
        <dbReference type="PROSITE" id="PS50885"/>
    </source>
</evidence>
<protein>
    <submittedName>
        <fullName evidence="11">Methyl-accepting chemotaxis protein</fullName>
    </submittedName>
</protein>
<name>A0AA86J2N0_9BURK</name>
<dbReference type="PANTHER" id="PTHR32089">
    <property type="entry name" value="METHYL-ACCEPTING CHEMOTAXIS PROTEIN MCPB"/>
    <property type="match status" value="1"/>
</dbReference>
<accession>A0AA86J2N0</accession>
<dbReference type="SUPFAM" id="SSF58104">
    <property type="entry name" value="Methyl-accepting chemotaxis protein (MCP) signaling domain"/>
    <property type="match status" value="1"/>
</dbReference>
<evidence type="ECO:0000256" key="5">
    <source>
        <dbReference type="ARBA" id="ARBA00023224"/>
    </source>
</evidence>
<sequence>MKRQSIQSLLKLNAVFSLGILLVLGAGSTTAMLELNSAINKLTSSSEAVRTQMDADMMHDALRGDVLEAIKLQLMADSAGKAEVLNAVDQHGNRLMDNLSENRSNTDNSSLIREMDEVIKVAERYVASAKQMTRDAAGATPTDQQWEQFMADFESLEQSMEKLSDSLASQADSAKSTSRTVLEVALAVVLGLVILAVTGVFLIVRRLGKSIGQPLDALVKTVTRIDQQGDLSLRAENRYNNEIGDVINAFNALMESLQNIVRGVRQSTEELLSSSTHLAEAADTTLASSQANSDAASSVAAAVEELSVSVANISSQAQLADDASKSSLSLARLAGISTDKAASEMRVISTVVKQSAQTMVELESQVKGISDIAGTIRGIAQQTNLLALNAAIEAARAGEQGRGFAVVADEVRSLAERTADSTLKIGSIIESIQKGTQIAVEQMQNGVERVDLGMQISDEVGTQISGVTEHVRQAAEAVAHISESLREQDAAGQDIARSIEKVAVVSEENYQVAQETSDVAKNLSRVANQLEGQIARFRVAS</sequence>
<evidence type="ECO:0000256" key="7">
    <source>
        <dbReference type="PROSITE-ProRule" id="PRU00284"/>
    </source>
</evidence>
<keyword evidence="4 8" id="KW-0472">Membrane</keyword>
<dbReference type="PROSITE" id="PS50111">
    <property type="entry name" value="CHEMOTAXIS_TRANSDUC_2"/>
    <property type="match status" value="1"/>
</dbReference>
<evidence type="ECO:0000256" key="4">
    <source>
        <dbReference type="ARBA" id="ARBA00023136"/>
    </source>
</evidence>
<dbReference type="SMART" id="SM00304">
    <property type="entry name" value="HAMP"/>
    <property type="match status" value="1"/>
</dbReference>
<feature type="domain" description="HAMP" evidence="10">
    <location>
        <begin position="209"/>
        <end position="262"/>
    </location>
</feature>
<keyword evidence="12" id="KW-1185">Reference proteome</keyword>
<keyword evidence="5 7" id="KW-0807">Transducer</keyword>
<dbReference type="CDD" id="cd06225">
    <property type="entry name" value="HAMP"/>
    <property type="match status" value="1"/>
</dbReference>
<dbReference type="Pfam" id="PF00015">
    <property type="entry name" value="MCPsignal"/>
    <property type="match status" value="1"/>
</dbReference>
<dbReference type="Proteomes" id="UP001329151">
    <property type="component" value="Chromosome"/>
</dbReference>
<dbReference type="InterPro" id="IPR004089">
    <property type="entry name" value="MCPsignal_dom"/>
</dbReference>
<comment type="similarity">
    <text evidence="6">Belongs to the methyl-accepting chemotaxis (MCP) protein family.</text>
</comment>
<organism evidence="11 12">
    <name type="scientific">Limnobacter thiooxidans</name>
    <dbReference type="NCBI Taxonomy" id="131080"/>
    <lineage>
        <taxon>Bacteria</taxon>
        <taxon>Pseudomonadati</taxon>
        <taxon>Pseudomonadota</taxon>
        <taxon>Betaproteobacteria</taxon>
        <taxon>Burkholderiales</taxon>
        <taxon>Burkholderiaceae</taxon>
        <taxon>Limnobacter</taxon>
    </lineage>
</organism>
<gene>
    <name evidence="11" type="ORF">RGQ30_20670</name>
</gene>
<evidence type="ECO:0000256" key="6">
    <source>
        <dbReference type="ARBA" id="ARBA00029447"/>
    </source>
</evidence>
<evidence type="ECO:0000256" key="2">
    <source>
        <dbReference type="ARBA" id="ARBA00022692"/>
    </source>
</evidence>
<dbReference type="EMBL" id="AP028947">
    <property type="protein sequence ID" value="BET26566.1"/>
    <property type="molecule type" value="Genomic_DNA"/>
</dbReference>
<proteinExistence type="inferred from homology"/>
<dbReference type="KEGG" id="lto:RGQ30_20670"/>
<keyword evidence="2 8" id="KW-0812">Transmembrane</keyword>
<dbReference type="InterPro" id="IPR003660">
    <property type="entry name" value="HAMP_dom"/>
</dbReference>
<comment type="subcellular location">
    <subcellularLocation>
        <location evidence="1">Membrane</location>
        <topology evidence="1">Multi-pass membrane protein</topology>
    </subcellularLocation>
</comment>
<evidence type="ECO:0000259" key="9">
    <source>
        <dbReference type="PROSITE" id="PS50111"/>
    </source>
</evidence>
<dbReference type="RefSeq" id="WP_130555971.1">
    <property type="nucleotide sequence ID" value="NZ_AP028947.1"/>
</dbReference>
<feature type="domain" description="Methyl-accepting transducer" evidence="9">
    <location>
        <begin position="267"/>
        <end position="503"/>
    </location>
</feature>
<evidence type="ECO:0000313" key="11">
    <source>
        <dbReference type="EMBL" id="BET26566.1"/>
    </source>
</evidence>
<dbReference type="AlphaFoldDB" id="A0AA86J2N0"/>
<evidence type="ECO:0000256" key="8">
    <source>
        <dbReference type="SAM" id="Phobius"/>
    </source>
</evidence>
<dbReference type="SMART" id="SM00283">
    <property type="entry name" value="MA"/>
    <property type="match status" value="1"/>
</dbReference>
<dbReference type="FunFam" id="1.10.287.950:FF:000001">
    <property type="entry name" value="Methyl-accepting chemotaxis sensory transducer"/>
    <property type="match status" value="1"/>
</dbReference>
<dbReference type="GO" id="GO:0016020">
    <property type="term" value="C:membrane"/>
    <property type="evidence" value="ECO:0007669"/>
    <property type="project" value="UniProtKB-SubCell"/>
</dbReference>
<dbReference type="Gene3D" id="1.10.287.950">
    <property type="entry name" value="Methyl-accepting chemotaxis protein"/>
    <property type="match status" value="1"/>
</dbReference>
<dbReference type="GO" id="GO:0006935">
    <property type="term" value="P:chemotaxis"/>
    <property type="evidence" value="ECO:0007669"/>
    <property type="project" value="UniProtKB-ARBA"/>
</dbReference>
<evidence type="ECO:0000313" key="12">
    <source>
        <dbReference type="Proteomes" id="UP001329151"/>
    </source>
</evidence>
<dbReference type="PROSITE" id="PS50885">
    <property type="entry name" value="HAMP"/>
    <property type="match status" value="1"/>
</dbReference>